<protein>
    <submittedName>
        <fullName evidence="2">(wild Malaysian banana) hypothetical protein</fullName>
    </submittedName>
</protein>
<dbReference type="AlphaFoldDB" id="A0A8D7EYT7"/>
<feature type="region of interest" description="Disordered" evidence="1">
    <location>
        <begin position="218"/>
        <end position="242"/>
    </location>
</feature>
<gene>
    <name evidence="2" type="ORF">GSMUA_218630.1</name>
</gene>
<sequence length="463" mass="51308">MLKSRRGKSAARKPLGDISNGRNPLRSHKKGNPKDGNEGAFDRLLLVRSDLSDLIGQIDELVAQAIKKRTISKKVNQDLDSFMKFLSEMHLSLKPFLHIVVHCFFCLMQPWFSRLQQSLDTASTTPEKQLSESSAINFVSGAIGDRDAVASNRNEPELELMVSPSPLVSWRAGTCTVDCGRQLFLLTPLPKNKAILSEHPGASKSVIGLFTDKEQSICHQLPPSSRSPNTASGDLVGKAEEKQASTNVSTTFSFEKISGTLESGYLSPLSFSNRKNKKNNMHLLTPCLPKNSGLLDPIFEPCQQDGGEISEIAEDNNDAKVCILPTDEVSDCLSTKYQELFGLQPASRFVSRRKEVDETLSWFLSPPKTCILLEPSDEKPLPTPANNRLSFATPIWKDLESIQKVKPAGEATLKRELWTRFEAVSSSQLHFDVSVFRRTVRKGFLDMLEEVSGKTTDSNSIAR</sequence>
<accession>A0A8D7EYT7</accession>
<dbReference type="PANTHER" id="PTHR37238:SF1">
    <property type="entry name" value="OS05G0532500 PROTEIN"/>
    <property type="match status" value="1"/>
</dbReference>
<dbReference type="EMBL" id="HG996474">
    <property type="protein sequence ID" value="CAG1833758.1"/>
    <property type="molecule type" value="Genomic_DNA"/>
</dbReference>
<reference evidence="2" key="1">
    <citation type="submission" date="2021-03" db="EMBL/GenBank/DDBJ databases">
        <authorList>
            <consortium name="Genoscope - CEA"/>
            <person name="William W."/>
        </authorList>
    </citation>
    <scope>NUCLEOTIDE SEQUENCE</scope>
    <source>
        <strain evidence="2">Doubled-haploid Pahang</strain>
    </source>
</reference>
<feature type="compositionally biased region" description="Basic residues" evidence="1">
    <location>
        <begin position="1"/>
        <end position="11"/>
    </location>
</feature>
<proteinExistence type="predicted"/>
<feature type="region of interest" description="Disordered" evidence="1">
    <location>
        <begin position="1"/>
        <end position="37"/>
    </location>
</feature>
<evidence type="ECO:0000256" key="1">
    <source>
        <dbReference type="SAM" id="MobiDB-lite"/>
    </source>
</evidence>
<organism evidence="2">
    <name type="scientific">Musa acuminata subsp. malaccensis</name>
    <name type="common">Wild banana</name>
    <name type="synonym">Musa malaccensis</name>
    <dbReference type="NCBI Taxonomy" id="214687"/>
    <lineage>
        <taxon>Eukaryota</taxon>
        <taxon>Viridiplantae</taxon>
        <taxon>Streptophyta</taxon>
        <taxon>Embryophyta</taxon>
        <taxon>Tracheophyta</taxon>
        <taxon>Spermatophyta</taxon>
        <taxon>Magnoliopsida</taxon>
        <taxon>Liliopsida</taxon>
        <taxon>Zingiberales</taxon>
        <taxon>Musaceae</taxon>
        <taxon>Musa</taxon>
    </lineage>
</organism>
<dbReference type="PANTHER" id="PTHR37238">
    <property type="entry name" value="OS05G0532500 PROTEIN"/>
    <property type="match status" value="1"/>
</dbReference>
<name>A0A8D7EYT7_MUSAM</name>
<feature type="compositionally biased region" description="Polar residues" evidence="1">
    <location>
        <begin position="222"/>
        <end position="232"/>
    </location>
</feature>
<evidence type="ECO:0000313" key="2">
    <source>
        <dbReference type="EMBL" id="CAG1833758.1"/>
    </source>
</evidence>